<gene>
    <name evidence="7" type="ORF">DAT39_001242</name>
</gene>
<dbReference type="CDD" id="cd00063">
    <property type="entry name" value="FN3"/>
    <property type="match status" value="2"/>
</dbReference>
<feature type="non-terminal residue" evidence="7">
    <location>
        <position position="249"/>
    </location>
</feature>
<feature type="domain" description="Fibronectin type-III" evidence="6">
    <location>
        <begin position="112"/>
        <end position="205"/>
    </location>
</feature>
<keyword evidence="1" id="KW-0677">Repeat</keyword>
<dbReference type="EMBL" id="QNUK01000008">
    <property type="protein sequence ID" value="KAF5909013.1"/>
    <property type="molecule type" value="Genomic_DNA"/>
</dbReference>
<dbReference type="AlphaFoldDB" id="A0A8J4UG19"/>
<dbReference type="GO" id="GO:0098632">
    <property type="term" value="F:cell-cell adhesion mediator activity"/>
    <property type="evidence" value="ECO:0007669"/>
    <property type="project" value="TreeGrafter"/>
</dbReference>
<proteinExistence type="predicted"/>
<feature type="domain" description="Ig-like" evidence="5">
    <location>
        <begin position="1"/>
        <end position="39"/>
    </location>
</feature>
<reference evidence="7" key="1">
    <citation type="submission" date="2020-07" db="EMBL/GenBank/DDBJ databases">
        <title>Clarias magur genome sequencing, assembly and annotation.</title>
        <authorList>
            <person name="Kushwaha B."/>
            <person name="Kumar R."/>
            <person name="Das P."/>
            <person name="Joshi C.G."/>
            <person name="Kumar D."/>
            <person name="Nagpure N.S."/>
            <person name="Pandey M."/>
            <person name="Agarwal S."/>
            <person name="Srivastava S."/>
            <person name="Singh M."/>
            <person name="Sahoo L."/>
            <person name="Jayasankar P."/>
            <person name="Meher P.K."/>
            <person name="Koringa P.G."/>
            <person name="Iquebal M.A."/>
            <person name="Das S.P."/>
            <person name="Bit A."/>
            <person name="Patnaik S."/>
            <person name="Patel N."/>
            <person name="Shah T.M."/>
            <person name="Hinsu A."/>
            <person name="Jena J.K."/>
        </authorList>
    </citation>
    <scope>NUCLEOTIDE SEQUENCE</scope>
    <source>
        <strain evidence="7">CIFAMagur01</strain>
        <tissue evidence="7">Testis</tissue>
    </source>
</reference>
<dbReference type="OrthoDB" id="6244967at2759"/>
<dbReference type="InterPro" id="IPR007110">
    <property type="entry name" value="Ig-like_dom"/>
</dbReference>
<evidence type="ECO:0000313" key="8">
    <source>
        <dbReference type="Proteomes" id="UP000727407"/>
    </source>
</evidence>
<dbReference type="SMART" id="SM00060">
    <property type="entry name" value="FN3"/>
    <property type="match status" value="1"/>
</dbReference>
<dbReference type="PANTHER" id="PTHR44170">
    <property type="entry name" value="PROTEIN SIDEKICK"/>
    <property type="match status" value="1"/>
</dbReference>
<sequence>FYIDEGTLQINNVSHSDRGLYTCIARTSFYEDTASAYVTVLEYIIEFEENDWEPGNWRPLLRVSGHNNSAPLSLYGHINYQFRVSAVNAIGRGHPSSPSERYKTPPAAPDRNPESIKIEGHSPHQMNITWEPLMPIEYNGPGLVYKISYRQMGVEEIWTETIVTRNSFVVKGIQTFVPYEVKIQAHNNHGSAVEPSVVIGYSGEDCTAGVHDRISSTSWFIGITCAVALLTLVALIACFVTKNKSGIYA</sequence>
<comment type="caution">
    <text evidence="7">The sequence shown here is derived from an EMBL/GenBank/DDBJ whole genome shotgun (WGS) entry which is preliminary data.</text>
</comment>
<keyword evidence="4" id="KW-0472">Membrane</keyword>
<dbReference type="Gene3D" id="2.60.40.10">
    <property type="entry name" value="Immunoglobulins"/>
    <property type="match status" value="3"/>
</dbReference>
<feature type="non-terminal residue" evidence="7">
    <location>
        <position position="1"/>
    </location>
</feature>
<evidence type="ECO:0000256" key="1">
    <source>
        <dbReference type="ARBA" id="ARBA00022737"/>
    </source>
</evidence>
<dbReference type="GO" id="GO:0030424">
    <property type="term" value="C:axon"/>
    <property type="evidence" value="ECO:0007669"/>
    <property type="project" value="TreeGrafter"/>
</dbReference>
<dbReference type="SUPFAM" id="SSF49265">
    <property type="entry name" value="Fibronectin type III"/>
    <property type="match status" value="1"/>
</dbReference>
<dbReference type="GO" id="GO:0005886">
    <property type="term" value="C:plasma membrane"/>
    <property type="evidence" value="ECO:0007669"/>
    <property type="project" value="TreeGrafter"/>
</dbReference>
<dbReference type="InterPro" id="IPR013783">
    <property type="entry name" value="Ig-like_fold"/>
</dbReference>
<dbReference type="InterPro" id="IPR003961">
    <property type="entry name" value="FN3_dom"/>
</dbReference>
<dbReference type="SUPFAM" id="SSF48726">
    <property type="entry name" value="Immunoglobulin"/>
    <property type="match status" value="1"/>
</dbReference>
<keyword evidence="4" id="KW-0812">Transmembrane</keyword>
<feature type="domain" description="Fibronectin type-III" evidence="6">
    <location>
        <begin position="4"/>
        <end position="107"/>
    </location>
</feature>
<dbReference type="Pfam" id="PF07679">
    <property type="entry name" value="I-set"/>
    <property type="match status" value="1"/>
</dbReference>
<name>A0A8J4UG19_CLAMG</name>
<keyword evidence="4" id="KW-1133">Transmembrane helix</keyword>
<evidence type="ECO:0000313" key="7">
    <source>
        <dbReference type="EMBL" id="KAF5909013.1"/>
    </source>
</evidence>
<dbReference type="InterPro" id="IPR036179">
    <property type="entry name" value="Ig-like_dom_sf"/>
</dbReference>
<organism evidence="7 8">
    <name type="scientific">Clarias magur</name>
    <name type="common">Asian catfish</name>
    <name type="synonym">Macropteronotus magur</name>
    <dbReference type="NCBI Taxonomy" id="1594786"/>
    <lineage>
        <taxon>Eukaryota</taxon>
        <taxon>Metazoa</taxon>
        <taxon>Chordata</taxon>
        <taxon>Craniata</taxon>
        <taxon>Vertebrata</taxon>
        <taxon>Euteleostomi</taxon>
        <taxon>Actinopterygii</taxon>
        <taxon>Neopterygii</taxon>
        <taxon>Teleostei</taxon>
        <taxon>Ostariophysi</taxon>
        <taxon>Siluriformes</taxon>
        <taxon>Clariidae</taxon>
        <taxon>Clarias</taxon>
    </lineage>
</organism>
<dbReference type="PROSITE" id="PS50853">
    <property type="entry name" value="FN3"/>
    <property type="match status" value="2"/>
</dbReference>
<evidence type="ECO:0000256" key="3">
    <source>
        <dbReference type="ARBA" id="ARBA00023319"/>
    </source>
</evidence>
<dbReference type="FunFam" id="2.60.40.10:FF:000367">
    <property type="entry name" value="Neural cell adhesion molecule L1-like protein"/>
    <property type="match status" value="1"/>
</dbReference>
<evidence type="ECO:0000256" key="4">
    <source>
        <dbReference type="SAM" id="Phobius"/>
    </source>
</evidence>
<dbReference type="PANTHER" id="PTHR44170:SF45">
    <property type="entry name" value="NEURAL CELL ADHESION MOLECULE L1-LIKE PROTEIN ISOFORM X1"/>
    <property type="match status" value="1"/>
</dbReference>
<dbReference type="InterPro" id="IPR036116">
    <property type="entry name" value="FN3_sf"/>
</dbReference>
<dbReference type="Pfam" id="PF00041">
    <property type="entry name" value="fn3"/>
    <property type="match status" value="1"/>
</dbReference>
<feature type="transmembrane region" description="Helical" evidence="4">
    <location>
        <begin position="219"/>
        <end position="240"/>
    </location>
</feature>
<evidence type="ECO:0000259" key="6">
    <source>
        <dbReference type="PROSITE" id="PS50853"/>
    </source>
</evidence>
<keyword evidence="2" id="KW-1015">Disulfide bond</keyword>
<accession>A0A8J4UG19</accession>
<dbReference type="PROSITE" id="PS50835">
    <property type="entry name" value="IG_LIKE"/>
    <property type="match status" value="1"/>
</dbReference>
<evidence type="ECO:0000259" key="5">
    <source>
        <dbReference type="PROSITE" id="PS50835"/>
    </source>
</evidence>
<protein>
    <submittedName>
        <fullName evidence="7">Neural cell adhesion molecule L1-like protein isoform X1</fullName>
    </submittedName>
</protein>
<keyword evidence="8" id="KW-1185">Reference proteome</keyword>
<dbReference type="InterPro" id="IPR013098">
    <property type="entry name" value="Ig_I-set"/>
</dbReference>
<dbReference type="Proteomes" id="UP000727407">
    <property type="component" value="Unassembled WGS sequence"/>
</dbReference>
<keyword evidence="3" id="KW-0393">Immunoglobulin domain</keyword>
<dbReference type="GO" id="GO:0007420">
    <property type="term" value="P:brain development"/>
    <property type="evidence" value="ECO:0007669"/>
    <property type="project" value="TreeGrafter"/>
</dbReference>
<evidence type="ECO:0000256" key="2">
    <source>
        <dbReference type="ARBA" id="ARBA00023157"/>
    </source>
</evidence>
<dbReference type="GO" id="GO:0007411">
    <property type="term" value="P:axon guidance"/>
    <property type="evidence" value="ECO:0007669"/>
    <property type="project" value="TreeGrafter"/>
</dbReference>